<sequence length="52" mass="6223">MSEPHKIHHESQKHVYPDLQRLKMYFLQQIIKTILNPMPKEEQSDDDFSSAI</sequence>
<protein>
    <submittedName>
        <fullName evidence="1">Uncharacterized protein</fullName>
    </submittedName>
</protein>
<keyword evidence="1" id="KW-0614">Plasmid</keyword>
<gene>
    <name evidence="1" type="ORF">PEPS_42670</name>
</gene>
<keyword evidence="2" id="KW-1185">Reference proteome</keyword>
<evidence type="ECO:0000313" key="1">
    <source>
        <dbReference type="EMBL" id="BDD01987.1"/>
    </source>
</evidence>
<proteinExistence type="predicted"/>
<name>A0ABN6LFW6_9BACT</name>
<organism evidence="1 2">
    <name type="scientific">Persicobacter psychrovividus</name>
    <dbReference type="NCBI Taxonomy" id="387638"/>
    <lineage>
        <taxon>Bacteria</taxon>
        <taxon>Pseudomonadati</taxon>
        <taxon>Bacteroidota</taxon>
        <taxon>Cytophagia</taxon>
        <taxon>Cytophagales</taxon>
        <taxon>Persicobacteraceae</taxon>
        <taxon>Persicobacter</taxon>
    </lineage>
</organism>
<geneLocation type="plasmid" evidence="1 2">
    <name>pPP5</name>
</geneLocation>
<reference evidence="1 2" key="1">
    <citation type="submission" date="2021-12" db="EMBL/GenBank/DDBJ databases">
        <title>Genome sequencing of bacteria with rrn-lacking chromosome and rrn-plasmid.</title>
        <authorList>
            <person name="Anda M."/>
            <person name="Iwasaki W."/>
        </authorList>
    </citation>
    <scope>NUCLEOTIDE SEQUENCE [LARGE SCALE GENOMIC DNA]</scope>
    <source>
        <strain evidence="1 2">NBRC 101262</strain>
        <plasmid evidence="1 2">pPP5</plasmid>
    </source>
</reference>
<evidence type="ECO:0000313" key="2">
    <source>
        <dbReference type="Proteomes" id="UP001354989"/>
    </source>
</evidence>
<dbReference type="EMBL" id="AP025297">
    <property type="protein sequence ID" value="BDD01987.1"/>
    <property type="molecule type" value="Genomic_DNA"/>
</dbReference>
<dbReference type="Proteomes" id="UP001354989">
    <property type="component" value="Plasmid pPP5"/>
</dbReference>
<accession>A0ABN6LFW6</accession>